<dbReference type="Pfam" id="PF21587">
    <property type="entry name" value="AP5B1_N"/>
    <property type="match status" value="1"/>
</dbReference>
<proteinExistence type="predicted"/>
<protein>
    <recommendedName>
        <fullName evidence="1">AP-5 complex subunit beta-1</fullName>
    </recommendedName>
    <alternativeName>
        <fullName evidence="4">Adaptor-related protein complex 5 beta subunit</fullName>
    </alternativeName>
</protein>
<dbReference type="PANTHER" id="PTHR34033:SF1">
    <property type="entry name" value="AP-5 COMPLEX SUBUNIT BETA-1"/>
    <property type="match status" value="1"/>
</dbReference>
<dbReference type="Pfam" id="PF21588">
    <property type="entry name" value="AP5B1_middle"/>
    <property type="match status" value="1"/>
</dbReference>
<dbReference type="Proteomes" id="UP000594262">
    <property type="component" value="Unplaced"/>
</dbReference>
<dbReference type="PANTHER" id="PTHR34033">
    <property type="entry name" value="AP-5 COMPLEX SUBUNIT BETA-1"/>
    <property type="match status" value="1"/>
</dbReference>
<keyword evidence="2" id="KW-0813">Transport</keyword>
<evidence type="ECO:0000259" key="7">
    <source>
        <dbReference type="Pfam" id="PF21590"/>
    </source>
</evidence>
<feature type="domain" description="AP5B1 middle" evidence="6">
    <location>
        <begin position="208"/>
        <end position="571"/>
    </location>
</feature>
<dbReference type="Pfam" id="PF21590">
    <property type="entry name" value="AP5B1_C"/>
    <property type="match status" value="1"/>
</dbReference>
<dbReference type="GO" id="GO:0005765">
    <property type="term" value="C:lysosomal membrane"/>
    <property type="evidence" value="ECO:0007669"/>
    <property type="project" value="TreeGrafter"/>
</dbReference>
<dbReference type="SUPFAM" id="SSF48371">
    <property type="entry name" value="ARM repeat"/>
    <property type="match status" value="1"/>
</dbReference>
<keyword evidence="9" id="KW-1185">Reference proteome</keyword>
<dbReference type="InterPro" id="IPR048981">
    <property type="entry name" value="AP5B1_C"/>
</dbReference>
<keyword evidence="3" id="KW-0653">Protein transport</keyword>
<dbReference type="OrthoDB" id="646197at2759"/>
<evidence type="ECO:0000313" key="8">
    <source>
        <dbReference type="EnsemblMetazoa" id="CLYHEMP000446.1"/>
    </source>
</evidence>
<dbReference type="InterPro" id="IPR048979">
    <property type="entry name" value="AP5B1_middle"/>
</dbReference>
<dbReference type="InterPro" id="IPR038741">
    <property type="entry name" value="AP5B1"/>
</dbReference>
<organism evidence="8 9">
    <name type="scientific">Clytia hemisphaerica</name>
    <dbReference type="NCBI Taxonomy" id="252671"/>
    <lineage>
        <taxon>Eukaryota</taxon>
        <taxon>Metazoa</taxon>
        <taxon>Cnidaria</taxon>
        <taxon>Hydrozoa</taxon>
        <taxon>Hydroidolina</taxon>
        <taxon>Leptothecata</taxon>
        <taxon>Obeliida</taxon>
        <taxon>Clytiidae</taxon>
        <taxon>Clytia</taxon>
    </lineage>
</organism>
<feature type="domain" description="AP-5 complex subunit beta-1 N-terminal" evidence="5">
    <location>
        <begin position="35"/>
        <end position="103"/>
    </location>
</feature>
<evidence type="ECO:0000256" key="2">
    <source>
        <dbReference type="ARBA" id="ARBA00022448"/>
    </source>
</evidence>
<evidence type="ECO:0000313" key="9">
    <source>
        <dbReference type="Proteomes" id="UP000594262"/>
    </source>
</evidence>
<sequence>MDNTNSWKSSLGKFKISFYNSVYIDENTKQELLLDLLQYLFSENLTENAKIEIVLFIEQNITFLVLDTDGAEQVFGSLQNLFTFLGNHLVALKCQVLLTMTVVANVFDFKNEKYDLYQTLLDQLLDTIFKVNNGHPLLRKTCSQCLILFQENFDDGLLEQMSTLLATAKGERSFASYDHSILLAFLINHITGLAQRSEIQLDEKLQAELNKSISFLIDQTRSLSVTGLLQLLVKLLPCLDQGRISRNLLNTIMQYSIQSWDVLLTYISIYSQMNYPSLLQSQQADDQIMTTLMKLTLSQNMDQNYDELISLIHYWIDGLFTNLPRTVNQSASFMMFSSLQPTIYDNMYKFPAKYQTIVNISERCSIEIPAEVQNSMLEMVLRHASSIQTNKDTSSFFLCLFHLYCHGSKKIKDQVIALIEEIGVKNVEVSANVADFCQSIEAHCEKGCSKAVWKAIMKRLLNFTLKEIAASLSFYLLYVQYVASIKEIWPMAIIQKLQGLVQSSLLDECSWENGSQLLSVCTEILLSNGQKAEIRYGVASILWEISQNFIDYNICDRAMFYYLTIGNVSHEYFSNILIPHSQDKNQNVNHLGEVAKAINSGLPFIKEVEESFLSFQMDDCNQTYVERVLPDIPEKSPAQIYHETLTKDGNFDKIIQKNFLLSYKDDLENKETVDDIFGIEVEIISEENHTSAENVSCPYLSKRKNTKPEGQRLAVCFTFEKPCAADFKTRITYIDRQNECSVCACQSFQLSFVDIIQPLPKLSTGQNIELFHQLWNDIINDQKSIENPTSMKALSVKVLHNSTQEQLLTLLQPFTLDDDQDSAFLKVGFYLPPQSTILMKFESSEMRTIARIAVDNYTLLDDLDRYLNKLANS</sequence>
<dbReference type="GO" id="GO:0015031">
    <property type="term" value="P:protein transport"/>
    <property type="evidence" value="ECO:0007669"/>
    <property type="project" value="UniProtKB-KW"/>
</dbReference>
<feature type="domain" description="AP5B1 C-terminal" evidence="7">
    <location>
        <begin position="769"/>
        <end position="869"/>
    </location>
</feature>
<dbReference type="GO" id="GO:0016197">
    <property type="term" value="P:endosomal transport"/>
    <property type="evidence" value="ECO:0007669"/>
    <property type="project" value="InterPro"/>
</dbReference>
<dbReference type="InterPro" id="IPR048978">
    <property type="entry name" value="AP5B1_N"/>
</dbReference>
<evidence type="ECO:0000256" key="3">
    <source>
        <dbReference type="ARBA" id="ARBA00022927"/>
    </source>
</evidence>
<accession>A0A7M5UK58</accession>
<evidence type="ECO:0000259" key="5">
    <source>
        <dbReference type="Pfam" id="PF21587"/>
    </source>
</evidence>
<reference evidence="8" key="1">
    <citation type="submission" date="2021-01" db="UniProtKB">
        <authorList>
            <consortium name="EnsemblMetazoa"/>
        </authorList>
    </citation>
    <scope>IDENTIFICATION</scope>
</reference>
<evidence type="ECO:0000259" key="6">
    <source>
        <dbReference type="Pfam" id="PF21588"/>
    </source>
</evidence>
<name>A0A7M5UK58_9CNID</name>
<dbReference type="EnsemblMetazoa" id="CLYHEMT000446.1">
    <property type="protein sequence ID" value="CLYHEMP000446.1"/>
    <property type="gene ID" value="CLYHEMG000446"/>
</dbReference>
<dbReference type="InterPro" id="IPR016024">
    <property type="entry name" value="ARM-type_fold"/>
</dbReference>
<dbReference type="AlphaFoldDB" id="A0A7M5UK58"/>
<dbReference type="GO" id="GO:0030119">
    <property type="term" value="C:AP-type membrane coat adaptor complex"/>
    <property type="evidence" value="ECO:0007669"/>
    <property type="project" value="TreeGrafter"/>
</dbReference>
<evidence type="ECO:0000256" key="4">
    <source>
        <dbReference type="ARBA" id="ARBA00032431"/>
    </source>
</evidence>
<evidence type="ECO:0000256" key="1">
    <source>
        <dbReference type="ARBA" id="ARBA00018167"/>
    </source>
</evidence>